<feature type="domain" description="Glycosyl transferase family 1" evidence="3">
    <location>
        <begin position="194"/>
        <end position="345"/>
    </location>
</feature>
<evidence type="ECO:0000313" key="6">
    <source>
        <dbReference type="Proteomes" id="UP000587462"/>
    </source>
</evidence>
<organism evidence="5 6">
    <name type="scientific">Streptomyces morookaense</name>
    <name type="common">Streptoverticillium morookaense</name>
    <dbReference type="NCBI Taxonomy" id="1970"/>
    <lineage>
        <taxon>Bacteria</taxon>
        <taxon>Bacillati</taxon>
        <taxon>Actinomycetota</taxon>
        <taxon>Actinomycetes</taxon>
        <taxon>Kitasatosporales</taxon>
        <taxon>Streptomycetaceae</taxon>
        <taxon>Streptomyces</taxon>
    </lineage>
</organism>
<dbReference type="InterPro" id="IPR028098">
    <property type="entry name" value="Glyco_trans_4-like_N"/>
</dbReference>
<evidence type="ECO:0000259" key="4">
    <source>
        <dbReference type="Pfam" id="PF13439"/>
    </source>
</evidence>
<evidence type="ECO:0000256" key="2">
    <source>
        <dbReference type="ARBA" id="ARBA00022679"/>
    </source>
</evidence>
<dbReference type="GO" id="GO:1901137">
    <property type="term" value="P:carbohydrate derivative biosynthetic process"/>
    <property type="evidence" value="ECO:0007669"/>
    <property type="project" value="UniProtKB-ARBA"/>
</dbReference>
<protein>
    <submittedName>
        <fullName evidence="5">Glycosyltransferase</fullName>
    </submittedName>
</protein>
<dbReference type="SUPFAM" id="SSF53756">
    <property type="entry name" value="UDP-Glycosyltransferase/glycogen phosphorylase"/>
    <property type="match status" value="1"/>
</dbReference>
<comment type="caution">
    <text evidence="5">The sequence shown here is derived from an EMBL/GenBank/DDBJ whole genome shotgun (WGS) entry which is preliminary data.</text>
</comment>
<feature type="domain" description="Glycosyltransferase subfamily 4-like N-terminal" evidence="4">
    <location>
        <begin position="16"/>
        <end position="179"/>
    </location>
</feature>
<evidence type="ECO:0000256" key="1">
    <source>
        <dbReference type="ARBA" id="ARBA00022676"/>
    </source>
</evidence>
<dbReference type="GO" id="GO:0016757">
    <property type="term" value="F:glycosyltransferase activity"/>
    <property type="evidence" value="ECO:0007669"/>
    <property type="project" value="UniProtKB-KW"/>
</dbReference>
<proteinExistence type="predicted"/>
<dbReference type="InterPro" id="IPR001296">
    <property type="entry name" value="Glyco_trans_1"/>
</dbReference>
<gene>
    <name evidence="5" type="ORF">HG542_02665</name>
</gene>
<dbReference type="EMBL" id="JABBXF010000004">
    <property type="protein sequence ID" value="NVK76558.1"/>
    <property type="molecule type" value="Genomic_DNA"/>
</dbReference>
<reference evidence="5 6" key="1">
    <citation type="submission" date="2020-04" db="EMBL/GenBank/DDBJ databases">
        <title>Draft Genome Sequence of Streptomyces morookaense DSM 40503, an 8-azaguanine-producing strain.</title>
        <authorList>
            <person name="Qi J."/>
            <person name="Gao J.-M."/>
        </authorList>
    </citation>
    <scope>NUCLEOTIDE SEQUENCE [LARGE SCALE GENOMIC DNA]</scope>
    <source>
        <strain evidence="5 6">DSM 40503</strain>
    </source>
</reference>
<dbReference type="Pfam" id="PF00534">
    <property type="entry name" value="Glycos_transf_1"/>
    <property type="match status" value="1"/>
</dbReference>
<name>A0A7Y7B029_STRMO</name>
<keyword evidence="2 5" id="KW-0808">Transferase</keyword>
<dbReference type="Proteomes" id="UP000587462">
    <property type="component" value="Unassembled WGS sequence"/>
</dbReference>
<dbReference type="Pfam" id="PF13439">
    <property type="entry name" value="Glyco_transf_4"/>
    <property type="match status" value="1"/>
</dbReference>
<evidence type="ECO:0000259" key="3">
    <source>
        <dbReference type="Pfam" id="PF00534"/>
    </source>
</evidence>
<dbReference type="Gene3D" id="3.40.50.2000">
    <property type="entry name" value="Glycogen Phosphorylase B"/>
    <property type="match status" value="2"/>
</dbReference>
<dbReference type="AlphaFoldDB" id="A0A7Y7B029"/>
<evidence type="ECO:0000313" key="5">
    <source>
        <dbReference type="EMBL" id="NVK76558.1"/>
    </source>
</evidence>
<sequence>MRIVQVANFYGPSSSGLRTAVNAVGEGYVRAGHERVLIVPGGRYGCVRSAAHGLRMTLPGMPVGRGYRLMIAPGVLRRLLERLAPDSVEVSDKSSLVHAGTWARARGVRAVLFSHERLDAILSPKLPRWVPLRRTADTYNRRLLTAFDAVVAASAFSCAEFARISAPVLHQVPLGVDLEMFSPSAAGPAAGRDDHGIRLVYVGRLWREKYPQLPVETLRVLRRRGIAARLDVLGEGPERAGLERRAAGLPVRFHGHVAGRRAVAAMTARADVALAPCPVEAFGLSVLEALACGTPVVTADRGGAAELLAPDAGFAAPPSAPETADAVLAVLDRPERLRRAAARARAEQFPWSRTVARMLAVHAGPTASSALPRAV</sequence>
<keyword evidence="6" id="KW-1185">Reference proteome</keyword>
<dbReference type="PANTHER" id="PTHR45947:SF3">
    <property type="entry name" value="SULFOQUINOVOSYL TRANSFERASE SQD2"/>
    <property type="match status" value="1"/>
</dbReference>
<dbReference type="RefSeq" id="WP_171078348.1">
    <property type="nucleotide sequence ID" value="NZ_BNBU01000001.1"/>
</dbReference>
<dbReference type="PANTHER" id="PTHR45947">
    <property type="entry name" value="SULFOQUINOVOSYL TRANSFERASE SQD2"/>
    <property type="match status" value="1"/>
</dbReference>
<accession>A0A7Y7B029</accession>
<keyword evidence="1" id="KW-0328">Glycosyltransferase</keyword>
<dbReference type="InterPro" id="IPR050194">
    <property type="entry name" value="Glycosyltransferase_grp1"/>
</dbReference>